<keyword evidence="5" id="KW-1185">Reference proteome</keyword>
<dbReference type="Pfam" id="PF11250">
    <property type="entry name" value="FAF"/>
    <property type="match status" value="1"/>
</dbReference>
<dbReference type="Proteomes" id="UP000775213">
    <property type="component" value="Unassembled WGS sequence"/>
</dbReference>
<dbReference type="AlphaFoldDB" id="A0AAV7HDK4"/>
<feature type="region of interest" description="Disordered" evidence="2">
    <location>
        <begin position="186"/>
        <end position="212"/>
    </location>
</feature>
<organism evidence="4 5">
    <name type="scientific">Dendrobium chrysotoxum</name>
    <name type="common">Orchid</name>
    <dbReference type="NCBI Taxonomy" id="161865"/>
    <lineage>
        <taxon>Eukaryota</taxon>
        <taxon>Viridiplantae</taxon>
        <taxon>Streptophyta</taxon>
        <taxon>Embryophyta</taxon>
        <taxon>Tracheophyta</taxon>
        <taxon>Spermatophyta</taxon>
        <taxon>Magnoliopsida</taxon>
        <taxon>Liliopsida</taxon>
        <taxon>Asparagales</taxon>
        <taxon>Orchidaceae</taxon>
        <taxon>Epidendroideae</taxon>
        <taxon>Malaxideae</taxon>
        <taxon>Dendrobiinae</taxon>
        <taxon>Dendrobium</taxon>
    </lineage>
</organism>
<proteinExistence type="inferred from homology"/>
<evidence type="ECO:0000313" key="5">
    <source>
        <dbReference type="Proteomes" id="UP000775213"/>
    </source>
</evidence>
<comment type="similarity">
    <text evidence="1">Belongs to the fantastic four family.</text>
</comment>
<reference evidence="4 5" key="1">
    <citation type="journal article" date="2021" name="Hortic Res">
        <title>Chromosome-scale assembly of the Dendrobium chrysotoxum genome enhances the understanding of orchid evolution.</title>
        <authorList>
            <person name="Zhang Y."/>
            <person name="Zhang G.Q."/>
            <person name="Zhang D."/>
            <person name="Liu X.D."/>
            <person name="Xu X.Y."/>
            <person name="Sun W.H."/>
            <person name="Yu X."/>
            <person name="Zhu X."/>
            <person name="Wang Z.W."/>
            <person name="Zhao X."/>
            <person name="Zhong W.Y."/>
            <person name="Chen H."/>
            <person name="Yin W.L."/>
            <person name="Huang T."/>
            <person name="Niu S.C."/>
            <person name="Liu Z.J."/>
        </authorList>
    </citation>
    <scope>NUCLEOTIDE SEQUENCE [LARGE SCALE GENOMIC DNA]</scope>
    <source>
        <strain evidence="4">Lindl</strain>
    </source>
</reference>
<comment type="caution">
    <text evidence="4">The sequence shown here is derived from an EMBL/GenBank/DDBJ whole genome shotgun (WGS) entry which is preliminary data.</text>
</comment>
<evidence type="ECO:0000256" key="1">
    <source>
        <dbReference type="ARBA" id="ARBA00008690"/>
    </source>
</evidence>
<dbReference type="PANTHER" id="PTHR33155">
    <property type="entry name" value="FANTASTIC FOUR-LIKE PROTEIN (DUF3049)"/>
    <property type="match status" value="1"/>
</dbReference>
<feature type="domain" description="FAF" evidence="3">
    <location>
        <begin position="132"/>
        <end position="179"/>
    </location>
</feature>
<dbReference type="EMBL" id="JAGFBR010000006">
    <property type="protein sequence ID" value="KAH0465530.1"/>
    <property type="molecule type" value="Genomic_DNA"/>
</dbReference>
<evidence type="ECO:0000259" key="3">
    <source>
        <dbReference type="Pfam" id="PF11250"/>
    </source>
</evidence>
<feature type="region of interest" description="Disordered" evidence="2">
    <location>
        <begin position="115"/>
        <end position="142"/>
    </location>
</feature>
<accession>A0AAV7HDK4</accession>
<dbReference type="PANTHER" id="PTHR33155:SF8">
    <property type="entry name" value="PROTEIN FANTASTIC FOUR 1"/>
    <property type="match status" value="1"/>
</dbReference>
<evidence type="ECO:0000313" key="4">
    <source>
        <dbReference type="EMBL" id="KAH0465530.1"/>
    </source>
</evidence>
<sequence>MPSMSSLSVFHGLQSCLDSQTNPDDIIKLQQLHRWPRPVWFFTENQASEENRASFHGLKSVNFLNNPVTDIDPLPSIYAKQTLSTNSNLDMCTETLGCETGAMCSGYELEIGSLKKRKKKKNPTPRSATPPEFPPPLTTLSGEGRLRLGRKREKGRLLLIPFKPFAVESERSGGRLLLRILPAKEMEGGGGEEGKEKLGGEDEDEDGFDDMGCFGNGGGGKYRRSGRCNKGEGGRPAAIFNCDSFLVASS</sequence>
<name>A0AAV7HDK4_DENCH</name>
<dbReference type="InterPro" id="IPR046431">
    <property type="entry name" value="FAF_dom"/>
</dbReference>
<dbReference type="InterPro" id="IPR021410">
    <property type="entry name" value="FAF"/>
</dbReference>
<gene>
    <name evidence="4" type="ORF">IEQ34_005633</name>
</gene>
<protein>
    <recommendedName>
        <fullName evidence="3">FAF domain-containing protein</fullName>
    </recommendedName>
</protein>
<evidence type="ECO:0000256" key="2">
    <source>
        <dbReference type="SAM" id="MobiDB-lite"/>
    </source>
</evidence>
<feature type="compositionally biased region" description="Basic and acidic residues" evidence="2">
    <location>
        <begin position="186"/>
        <end position="200"/>
    </location>
</feature>